<evidence type="ECO:0000256" key="2">
    <source>
        <dbReference type="SAM" id="SignalP"/>
    </source>
</evidence>
<feature type="region of interest" description="Disordered" evidence="1">
    <location>
        <begin position="146"/>
        <end position="167"/>
    </location>
</feature>
<sequence>MSPTTALLLPLFVALCAAQDTLPSSTTTTTTPSPADGDGQPLSYGAEPSYAPPQYGPPPPFFGPIYVPPNYDLNYCSVHASFPMVGLGRRNHRGSREHHGRYKRQAYGAPAAAPPAYGQPAPVYGSPVIVTGAAPAGPISNSFFSPNGHHHHHHQHGGFPHHHQHHGGYPGHFHGRRRYYERHSCRFTATFSQATCQSCCRIASRNANTAATEITGALFVFDPETKGDTMPKPETQCVCCAPKKNY</sequence>
<proteinExistence type="predicted"/>
<feature type="compositionally biased region" description="Low complexity" evidence="1">
    <location>
        <begin position="23"/>
        <end position="34"/>
    </location>
</feature>
<keyword evidence="4" id="KW-1185">Reference proteome</keyword>
<evidence type="ECO:0000256" key="1">
    <source>
        <dbReference type="SAM" id="MobiDB-lite"/>
    </source>
</evidence>
<comment type="caution">
    <text evidence="3">The sequence shown here is derived from an EMBL/GenBank/DDBJ whole genome shotgun (WGS) entry which is preliminary data.</text>
</comment>
<keyword evidence="2" id="KW-0732">Signal</keyword>
<feature type="compositionally biased region" description="Basic residues" evidence="1">
    <location>
        <begin position="148"/>
        <end position="166"/>
    </location>
</feature>
<feature type="non-terminal residue" evidence="3">
    <location>
        <position position="246"/>
    </location>
</feature>
<feature type="region of interest" description="Disordered" evidence="1">
    <location>
        <begin position="23"/>
        <end position="50"/>
    </location>
</feature>
<dbReference type="EMBL" id="CATQJA010002657">
    <property type="protein sequence ID" value="CAJ0579589.1"/>
    <property type="molecule type" value="Genomic_DNA"/>
</dbReference>
<organism evidence="3 4">
    <name type="scientific">Mesorhabditis spiculigera</name>
    <dbReference type="NCBI Taxonomy" id="96644"/>
    <lineage>
        <taxon>Eukaryota</taxon>
        <taxon>Metazoa</taxon>
        <taxon>Ecdysozoa</taxon>
        <taxon>Nematoda</taxon>
        <taxon>Chromadorea</taxon>
        <taxon>Rhabditida</taxon>
        <taxon>Rhabditina</taxon>
        <taxon>Rhabditomorpha</taxon>
        <taxon>Rhabditoidea</taxon>
        <taxon>Rhabditidae</taxon>
        <taxon>Mesorhabditinae</taxon>
        <taxon>Mesorhabditis</taxon>
    </lineage>
</organism>
<evidence type="ECO:0000313" key="4">
    <source>
        <dbReference type="Proteomes" id="UP001177023"/>
    </source>
</evidence>
<evidence type="ECO:0000313" key="3">
    <source>
        <dbReference type="EMBL" id="CAJ0579589.1"/>
    </source>
</evidence>
<name>A0AA36G4X8_9BILA</name>
<feature type="chain" id="PRO_5041411542" evidence="2">
    <location>
        <begin position="19"/>
        <end position="246"/>
    </location>
</feature>
<dbReference type="AlphaFoldDB" id="A0AA36G4X8"/>
<reference evidence="3" key="1">
    <citation type="submission" date="2023-06" db="EMBL/GenBank/DDBJ databases">
        <authorList>
            <person name="Delattre M."/>
        </authorList>
    </citation>
    <scope>NUCLEOTIDE SEQUENCE</scope>
    <source>
        <strain evidence="3">AF72</strain>
    </source>
</reference>
<accession>A0AA36G4X8</accession>
<protein>
    <submittedName>
        <fullName evidence="3">Uncharacterized protein</fullName>
    </submittedName>
</protein>
<dbReference type="Proteomes" id="UP001177023">
    <property type="component" value="Unassembled WGS sequence"/>
</dbReference>
<gene>
    <name evidence="3" type="ORF">MSPICULIGERA_LOCUS17801</name>
</gene>
<feature type="signal peptide" evidence="2">
    <location>
        <begin position="1"/>
        <end position="18"/>
    </location>
</feature>